<dbReference type="Pfam" id="PF06090">
    <property type="entry name" value="Ins_P5_2-kin"/>
    <property type="match status" value="2"/>
</dbReference>
<reference evidence="11" key="1">
    <citation type="journal article" date="2020" name="bioRxiv">
        <title>Whole genome comparisons of ergot fungi reveals the divergence and evolution of species within the genus Claviceps are the result of varying mechanisms driving genome evolution and host range expansion.</title>
        <authorList>
            <person name="Wyka S.A."/>
            <person name="Mondo S.J."/>
            <person name="Liu M."/>
            <person name="Dettman J."/>
            <person name="Nalam V."/>
            <person name="Broders K.D."/>
        </authorList>
    </citation>
    <scope>NUCLEOTIDE SEQUENCE</scope>
    <source>
        <strain evidence="11">CCC 489</strain>
    </source>
</reference>
<evidence type="ECO:0000313" key="12">
    <source>
        <dbReference type="Proteomes" id="UP000811619"/>
    </source>
</evidence>
<dbReference type="GO" id="GO:0005634">
    <property type="term" value="C:nucleus"/>
    <property type="evidence" value="ECO:0007669"/>
    <property type="project" value="TreeGrafter"/>
</dbReference>
<dbReference type="GO" id="GO:0032958">
    <property type="term" value="P:inositol phosphate biosynthetic process"/>
    <property type="evidence" value="ECO:0007669"/>
    <property type="project" value="TreeGrafter"/>
</dbReference>
<protein>
    <recommendedName>
        <fullName evidence="4 9">Inositol-pentakisphosphate 2-kinase</fullName>
        <ecNumber evidence="3 9">2.7.1.158</ecNumber>
    </recommendedName>
</protein>
<dbReference type="AlphaFoldDB" id="A0A8K0J0B1"/>
<organism evidence="11 12">
    <name type="scientific">Claviceps africana</name>
    <dbReference type="NCBI Taxonomy" id="83212"/>
    <lineage>
        <taxon>Eukaryota</taxon>
        <taxon>Fungi</taxon>
        <taxon>Dikarya</taxon>
        <taxon>Ascomycota</taxon>
        <taxon>Pezizomycotina</taxon>
        <taxon>Sordariomycetes</taxon>
        <taxon>Hypocreomycetidae</taxon>
        <taxon>Hypocreales</taxon>
        <taxon>Clavicipitaceae</taxon>
        <taxon>Claviceps</taxon>
    </lineage>
</organism>
<evidence type="ECO:0000313" key="11">
    <source>
        <dbReference type="EMBL" id="KAG5913923.1"/>
    </source>
</evidence>
<dbReference type="Proteomes" id="UP000811619">
    <property type="component" value="Unassembled WGS sequence"/>
</dbReference>
<comment type="caution">
    <text evidence="11">The sequence shown here is derived from an EMBL/GenBank/DDBJ whole genome shotgun (WGS) entry which is preliminary data.</text>
</comment>
<keyword evidence="5 9" id="KW-0808">Transferase</keyword>
<dbReference type="PANTHER" id="PTHR14456">
    <property type="entry name" value="INOSITOL POLYPHOSPHATE KINASE 1"/>
    <property type="match status" value="1"/>
</dbReference>
<keyword evidence="7 9" id="KW-0418">Kinase</keyword>
<dbReference type="PANTHER" id="PTHR14456:SF2">
    <property type="entry name" value="INOSITOL-PENTAKISPHOSPHATE 2-KINASE"/>
    <property type="match status" value="1"/>
</dbReference>
<dbReference type="InterPro" id="IPR009286">
    <property type="entry name" value="Ins_P5_2-kin"/>
</dbReference>
<comment type="function">
    <text evidence="1">Has kinase activity and phosphorylates inositol-1,3,4,5,6-pentakisphosphate (Ins(1,3,4,5,6)P5) to produce 1,2,3,4,5,6-hexakisphosphate (InsP6), also known as phytate.</text>
</comment>
<dbReference type="GO" id="GO:0005524">
    <property type="term" value="F:ATP binding"/>
    <property type="evidence" value="ECO:0007669"/>
    <property type="project" value="UniProtKB-KW"/>
</dbReference>
<name>A0A8K0J0B1_9HYPO</name>
<evidence type="ECO:0000256" key="9">
    <source>
        <dbReference type="RuleBase" id="RU364126"/>
    </source>
</evidence>
<accession>A0A8K0J0B1</accession>
<comment type="domain">
    <text evidence="9">The EXKPK motif is conserved in inositol-pentakisphosphate 2-kinases of both family 1 and 2.</text>
</comment>
<evidence type="ECO:0000256" key="2">
    <source>
        <dbReference type="ARBA" id="ARBA00008305"/>
    </source>
</evidence>
<comment type="similarity">
    <text evidence="2">Belongs to the IPK1 type 1 family.</text>
</comment>
<evidence type="ECO:0000256" key="8">
    <source>
        <dbReference type="ARBA" id="ARBA00022840"/>
    </source>
</evidence>
<keyword evidence="8 9" id="KW-0067">ATP-binding</keyword>
<evidence type="ECO:0000256" key="4">
    <source>
        <dbReference type="ARBA" id="ARBA00014846"/>
    </source>
</evidence>
<comment type="catalytic activity">
    <reaction evidence="9">
        <text>1D-myo-inositol 1,3,4,5,6-pentakisphosphate + ATP = 1D-myo-inositol hexakisphosphate + ADP + H(+)</text>
        <dbReference type="Rhea" id="RHEA:20313"/>
        <dbReference type="ChEBI" id="CHEBI:15378"/>
        <dbReference type="ChEBI" id="CHEBI:30616"/>
        <dbReference type="ChEBI" id="CHEBI:57733"/>
        <dbReference type="ChEBI" id="CHEBI:58130"/>
        <dbReference type="ChEBI" id="CHEBI:456216"/>
        <dbReference type="EC" id="2.7.1.158"/>
    </reaction>
</comment>
<proteinExistence type="inferred from homology"/>
<evidence type="ECO:0000256" key="10">
    <source>
        <dbReference type="SAM" id="MobiDB-lite"/>
    </source>
</evidence>
<dbReference type="GO" id="GO:0035299">
    <property type="term" value="F:inositol-1,3,4,5,6-pentakisphosphate 2-kinase activity"/>
    <property type="evidence" value="ECO:0007669"/>
    <property type="project" value="UniProtKB-EC"/>
</dbReference>
<feature type="region of interest" description="Disordered" evidence="10">
    <location>
        <begin position="1"/>
        <end position="59"/>
    </location>
</feature>
<keyword evidence="12" id="KW-1185">Reference proteome</keyword>
<dbReference type="EMBL" id="SRPY01001206">
    <property type="protein sequence ID" value="KAG5913923.1"/>
    <property type="molecule type" value="Genomic_DNA"/>
</dbReference>
<keyword evidence="6 9" id="KW-0547">Nucleotide-binding</keyword>
<evidence type="ECO:0000256" key="3">
    <source>
        <dbReference type="ARBA" id="ARBA00012023"/>
    </source>
</evidence>
<evidence type="ECO:0000256" key="6">
    <source>
        <dbReference type="ARBA" id="ARBA00022741"/>
    </source>
</evidence>
<evidence type="ECO:0000256" key="5">
    <source>
        <dbReference type="ARBA" id="ARBA00022679"/>
    </source>
</evidence>
<evidence type="ECO:0000256" key="7">
    <source>
        <dbReference type="ARBA" id="ARBA00022777"/>
    </source>
</evidence>
<evidence type="ECO:0000256" key="1">
    <source>
        <dbReference type="ARBA" id="ARBA00003979"/>
    </source>
</evidence>
<gene>
    <name evidence="11" type="ORF">E4U42_000784</name>
</gene>
<dbReference type="OrthoDB" id="272370at2759"/>
<comment type="function">
    <text evidence="9">Phosphorylates Ins(1,3,4,5,6)P5 at position 2 to form Ins(1,2,3,4,5,6)P6 (InsP6 or phytate).</text>
</comment>
<dbReference type="EC" id="2.7.1.158" evidence="3 9"/>
<sequence length="499" mass="55697">MALHLVTPQLSDEDSTSNREDSPEPCSDDSSILTQPSTSCPPSSALQGSEGQDLGRDHDSTWLKSQDMAILKVIGCEPCLANCQSQQHHCVKRLPAGTKPVKLVGEGAANAVFELKAPQRDRAGRDNLKGLLLRVAKVPSPGAPLAYNYLLQQQYLQTAIKPILGEHVIHQELVVLHKSNIVRELNNLLRDVNHTRRDKFKGTYVGETDWGFLIEDMRPQDKDSDSCVLVEFKPKWLSQSPSAPKDAIRCRQCAMELRNLIKDLSLNKTRPERKPCPIALVSPDCSRPACSPFRMAPHLANEPDREFYEKALKRIASHVAIRDLKEQQDIHDKVGPLRASPSDPFFPLAMTLRDCTCFAQIDRRSQSVRIRFGDFDWKDPLVKFERWAGVEAELTDGGFYTSELLLCGDQFYRPPTLCLLEEGPAASKKRPEIIRITNLKHDTDGGGVGGQTNVRLAQAFKTTKVHDYPADIDMFKKVLASCKSDASCLTKHKERPAAS</sequence>
<feature type="compositionally biased region" description="Polar residues" evidence="10">
    <location>
        <begin position="32"/>
        <end position="50"/>
    </location>
</feature>